<gene>
    <name evidence="2" type="ORF">C1645_817094</name>
</gene>
<dbReference type="SUPFAM" id="SSF159941">
    <property type="entry name" value="MM3350-like"/>
    <property type="match status" value="1"/>
</dbReference>
<dbReference type="PANTHER" id="PTHR41878">
    <property type="entry name" value="LEXA REPRESSOR-RELATED"/>
    <property type="match status" value="1"/>
</dbReference>
<dbReference type="AlphaFoldDB" id="A0A397TJS1"/>
<dbReference type="Pfam" id="PF07929">
    <property type="entry name" value="PRiA4_ORF3"/>
    <property type="match status" value="1"/>
</dbReference>
<dbReference type="Proteomes" id="UP000265703">
    <property type="component" value="Unassembled WGS sequence"/>
</dbReference>
<proteinExistence type="predicted"/>
<evidence type="ECO:0000313" key="3">
    <source>
        <dbReference type="Proteomes" id="UP000265703"/>
    </source>
</evidence>
<organism evidence="2 3">
    <name type="scientific">Glomus cerebriforme</name>
    <dbReference type="NCBI Taxonomy" id="658196"/>
    <lineage>
        <taxon>Eukaryota</taxon>
        <taxon>Fungi</taxon>
        <taxon>Fungi incertae sedis</taxon>
        <taxon>Mucoromycota</taxon>
        <taxon>Glomeromycotina</taxon>
        <taxon>Glomeromycetes</taxon>
        <taxon>Glomerales</taxon>
        <taxon>Glomeraceae</taxon>
        <taxon>Glomus</taxon>
    </lineage>
</organism>
<accession>A0A397TJS1</accession>
<dbReference type="InterPro" id="IPR024047">
    <property type="entry name" value="MM3350-like_sf"/>
</dbReference>
<sequence length="251" mass="29734">MDSTINPAFFVQKSAQDTTSSDFQIQPLTFSRSSSPFSFDASRARYNNDDYTQVFQFKIQLDGIKKPPVWRRIQVPYEYTFFQFHLAIQCCMGWSNNHLHVFHAQEGFDIGNPRLNEDFSILPQVRVQEEKTASLKDYFHSKGQKMEYEYDFGDSWVHIITYEGEFDRKVRNQYPKCLKGRGKCPPEDIGGSEEFENFKEIMSDKNHPKHKTSHDWYDGKDYNPDEFDKNTAFDDLEEINDFRDVSDYYQF</sequence>
<feature type="domain" description="Plasmid pRiA4b Orf3-like" evidence="1">
    <location>
        <begin position="53"/>
        <end position="230"/>
    </location>
</feature>
<dbReference type="Gene3D" id="3.10.290.30">
    <property type="entry name" value="MM3350-like"/>
    <property type="match status" value="1"/>
</dbReference>
<keyword evidence="3" id="KW-1185">Reference proteome</keyword>
<dbReference type="PANTHER" id="PTHR41878:SF1">
    <property type="entry name" value="TNPR PROTEIN"/>
    <property type="match status" value="1"/>
</dbReference>
<reference evidence="2 3" key="1">
    <citation type="submission" date="2018-06" db="EMBL/GenBank/DDBJ databases">
        <title>Comparative genomics reveals the genomic features of Rhizophagus irregularis, R. cerebriforme, R. diaphanum and Gigaspora rosea, and their symbiotic lifestyle signature.</title>
        <authorList>
            <person name="Morin E."/>
            <person name="San Clemente H."/>
            <person name="Chen E.C.H."/>
            <person name="De La Providencia I."/>
            <person name="Hainaut M."/>
            <person name="Kuo A."/>
            <person name="Kohler A."/>
            <person name="Murat C."/>
            <person name="Tang N."/>
            <person name="Roy S."/>
            <person name="Loubradou J."/>
            <person name="Henrissat B."/>
            <person name="Grigoriev I.V."/>
            <person name="Corradi N."/>
            <person name="Roux C."/>
            <person name="Martin F.M."/>
        </authorList>
    </citation>
    <scope>NUCLEOTIDE SEQUENCE [LARGE SCALE GENOMIC DNA]</scope>
    <source>
        <strain evidence="2 3">DAOM 227022</strain>
    </source>
</reference>
<dbReference type="EMBL" id="QKYT01000067">
    <property type="protein sequence ID" value="RIA95124.1"/>
    <property type="molecule type" value="Genomic_DNA"/>
</dbReference>
<evidence type="ECO:0000259" key="1">
    <source>
        <dbReference type="Pfam" id="PF07929"/>
    </source>
</evidence>
<evidence type="ECO:0000313" key="2">
    <source>
        <dbReference type="EMBL" id="RIA95124.1"/>
    </source>
</evidence>
<protein>
    <submittedName>
        <fullName evidence="2">Plasmid pRiA4b ORF-3-like protein</fullName>
    </submittedName>
</protein>
<comment type="caution">
    <text evidence="2">The sequence shown here is derived from an EMBL/GenBank/DDBJ whole genome shotgun (WGS) entry which is preliminary data.</text>
</comment>
<name>A0A397TJS1_9GLOM</name>
<dbReference type="InterPro" id="IPR012912">
    <property type="entry name" value="Plasmid_pRiA4b_Orf3-like"/>
</dbReference>
<dbReference type="OrthoDB" id="407198at2759"/>